<protein>
    <submittedName>
        <fullName evidence="7">V/A-type H+-transporting ATPase subunit E</fullName>
    </submittedName>
</protein>
<evidence type="ECO:0000256" key="4">
    <source>
        <dbReference type="ARBA" id="ARBA00023065"/>
    </source>
</evidence>
<keyword evidence="4" id="KW-0406">Ion transport</keyword>
<dbReference type="GO" id="GO:0006754">
    <property type="term" value="P:ATP biosynthetic process"/>
    <property type="evidence" value="ECO:0007669"/>
    <property type="project" value="UniProtKB-KW"/>
</dbReference>
<dbReference type="Gene3D" id="3.30.2320.30">
    <property type="entry name" value="ATP synthase, E subunit, C-terminal"/>
    <property type="match status" value="1"/>
</dbReference>
<proteinExistence type="inferred from homology"/>
<comment type="similarity">
    <text evidence="1">Belongs to the V-ATPase E subunit family.</text>
</comment>
<accession>A0A1G6C7J0</accession>
<dbReference type="Proteomes" id="UP000199228">
    <property type="component" value="Unassembled WGS sequence"/>
</dbReference>
<sequence>MAGLEKITDQILSDAKQEAAKIVADAEKQAAKILAEADAKTQETVSQIKNKAQNSANVIKSRVVSANEQFERTEKLTIKQEVISSVIEKAYEKVCNLPTDQYFGLLEKFIAQYAQPQEGTICFSKEDLGRMPADFEAKAKAAAQKAGGTLTISKEDKNIENGFVLIYDGIDENCTIRAIFDAQRAKMQDKVNELLYRKED</sequence>
<dbReference type="GO" id="GO:0033178">
    <property type="term" value="C:proton-transporting two-sector ATPase complex, catalytic domain"/>
    <property type="evidence" value="ECO:0007669"/>
    <property type="project" value="InterPro"/>
</dbReference>
<dbReference type="RefSeq" id="WP_090174365.1">
    <property type="nucleotide sequence ID" value="NZ_FMXR01000016.1"/>
</dbReference>
<dbReference type="Pfam" id="PF01991">
    <property type="entry name" value="vATP-synt_E"/>
    <property type="match status" value="1"/>
</dbReference>
<dbReference type="InterPro" id="IPR038495">
    <property type="entry name" value="ATPase_E_C"/>
</dbReference>
<organism evidence="7 8">
    <name type="scientific">Eubacterium oxidoreducens</name>
    <dbReference type="NCBI Taxonomy" id="1732"/>
    <lineage>
        <taxon>Bacteria</taxon>
        <taxon>Bacillati</taxon>
        <taxon>Bacillota</taxon>
        <taxon>Clostridia</taxon>
        <taxon>Eubacteriales</taxon>
        <taxon>Eubacteriaceae</taxon>
        <taxon>Eubacterium</taxon>
    </lineage>
</organism>
<evidence type="ECO:0000256" key="3">
    <source>
        <dbReference type="ARBA" id="ARBA00022781"/>
    </source>
</evidence>
<keyword evidence="6" id="KW-0175">Coiled coil</keyword>
<dbReference type="EMBL" id="FMXR01000016">
    <property type="protein sequence ID" value="SDB28860.1"/>
    <property type="molecule type" value="Genomic_DNA"/>
</dbReference>
<keyword evidence="3" id="KW-0375">Hydrogen ion transport</keyword>
<dbReference type="OrthoDB" id="1734087at2"/>
<keyword evidence="8" id="KW-1185">Reference proteome</keyword>
<feature type="coiled-coil region" evidence="6">
    <location>
        <begin position="16"/>
        <end position="43"/>
    </location>
</feature>
<evidence type="ECO:0000313" key="7">
    <source>
        <dbReference type="EMBL" id="SDB28860.1"/>
    </source>
</evidence>
<dbReference type="SUPFAM" id="SSF160527">
    <property type="entry name" value="V-type ATPase subunit E-like"/>
    <property type="match status" value="1"/>
</dbReference>
<name>A0A1G6C7J0_EUBOX</name>
<dbReference type="AlphaFoldDB" id="A0A1G6C7J0"/>
<dbReference type="SUPFAM" id="SSF81573">
    <property type="entry name" value="F1F0 ATP synthase subunit B, membrane domain"/>
    <property type="match status" value="1"/>
</dbReference>
<keyword evidence="5" id="KW-0066">ATP synthesis</keyword>
<evidence type="ECO:0000256" key="1">
    <source>
        <dbReference type="ARBA" id="ARBA00005901"/>
    </source>
</evidence>
<dbReference type="GO" id="GO:0046961">
    <property type="term" value="F:proton-transporting ATPase activity, rotational mechanism"/>
    <property type="evidence" value="ECO:0007669"/>
    <property type="project" value="InterPro"/>
</dbReference>
<dbReference type="Gene3D" id="1.20.5.620">
    <property type="entry name" value="F1F0 ATP synthase subunit B, membrane domain"/>
    <property type="match status" value="1"/>
</dbReference>
<keyword evidence="2" id="KW-0813">Transport</keyword>
<dbReference type="InterPro" id="IPR028987">
    <property type="entry name" value="ATP_synth_B-like_membr_sf"/>
</dbReference>
<dbReference type="InterPro" id="IPR002842">
    <property type="entry name" value="ATPase_V1_Esu"/>
</dbReference>
<evidence type="ECO:0000256" key="6">
    <source>
        <dbReference type="SAM" id="Coils"/>
    </source>
</evidence>
<evidence type="ECO:0000313" key="8">
    <source>
        <dbReference type="Proteomes" id="UP000199228"/>
    </source>
</evidence>
<evidence type="ECO:0000256" key="5">
    <source>
        <dbReference type="ARBA" id="ARBA00023310"/>
    </source>
</evidence>
<reference evidence="7 8" key="1">
    <citation type="submission" date="2016-10" db="EMBL/GenBank/DDBJ databases">
        <authorList>
            <person name="de Groot N.N."/>
        </authorList>
    </citation>
    <scope>NUCLEOTIDE SEQUENCE [LARGE SCALE GENOMIC DNA]</scope>
    <source>
        <strain evidence="7 8">DSM 3217</strain>
    </source>
</reference>
<gene>
    <name evidence="7" type="ORF">SAMN02910417_02153</name>
</gene>
<dbReference type="STRING" id="1732.SAMN02910417_02153"/>
<evidence type="ECO:0000256" key="2">
    <source>
        <dbReference type="ARBA" id="ARBA00022448"/>
    </source>
</evidence>